<sequence length="309" mass="35485">MQGWGWQQVHHPEHVDRVVNRIRHCFETGESWEDTFPIRGRDGTYRWFLSRAVPIRDESGQIIRWFGTNTDITELQQAEAALAERNKELDSFVHTVSHDLKAPLRAISNLSQWIEDDLEDRLPPENQQQLQLLRARVKRMESMIESLLLYARAGRQEARLETFDLGELLGEIIDSLAPPESFRIEIQPPLPTLKTKRLFLSQVLTNLISNAIKHHPSEMGHLHISTIDHPNYHEFIVRDDGAGIAPEHHEKVFDIFHTLKGKDNSDSTGIGLAIVKKIVEAEEGTIRLESSLGQGTIFYVTWPKSDRED</sequence>
<evidence type="ECO:0000256" key="5">
    <source>
        <dbReference type="ARBA" id="ARBA00022777"/>
    </source>
</evidence>
<dbReference type="InterPro" id="IPR003594">
    <property type="entry name" value="HATPase_dom"/>
</dbReference>
<dbReference type="InterPro" id="IPR036890">
    <property type="entry name" value="HATPase_C_sf"/>
</dbReference>
<dbReference type="CDD" id="cd00082">
    <property type="entry name" value="HisKA"/>
    <property type="match status" value="1"/>
</dbReference>
<dbReference type="Pfam" id="PF00512">
    <property type="entry name" value="HisKA"/>
    <property type="match status" value="1"/>
</dbReference>
<reference evidence="9 10" key="1">
    <citation type="submission" date="2018-03" db="EMBL/GenBank/DDBJ databases">
        <title>The ancient ancestry and fast evolution of plastids.</title>
        <authorList>
            <person name="Moore K.R."/>
            <person name="Magnabosco C."/>
            <person name="Momper L."/>
            <person name="Gold D.A."/>
            <person name="Bosak T."/>
            <person name="Fournier G.P."/>
        </authorList>
    </citation>
    <scope>NUCLEOTIDE SEQUENCE [LARGE SCALE GENOMIC DNA]</scope>
    <source>
        <strain evidence="9 10">CCALA 037</strain>
    </source>
</reference>
<dbReference type="Gene3D" id="3.30.450.20">
    <property type="entry name" value="PAS domain"/>
    <property type="match status" value="1"/>
</dbReference>
<dbReference type="InterPro" id="IPR000700">
    <property type="entry name" value="PAS-assoc_C"/>
</dbReference>
<dbReference type="InterPro" id="IPR013655">
    <property type="entry name" value="PAS_fold_3"/>
</dbReference>
<dbReference type="GO" id="GO:0000155">
    <property type="term" value="F:phosphorelay sensor kinase activity"/>
    <property type="evidence" value="ECO:0007669"/>
    <property type="project" value="InterPro"/>
</dbReference>
<dbReference type="PANTHER" id="PTHR43304:SF1">
    <property type="entry name" value="PAC DOMAIN-CONTAINING PROTEIN"/>
    <property type="match status" value="1"/>
</dbReference>
<dbReference type="InterPro" id="IPR001610">
    <property type="entry name" value="PAC"/>
</dbReference>
<proteinExistence type="predicted"/>
<dbReference type="SUPFAM" id="SSF47384">
    <property type="entry name" value="Homodimeric domain of signal transducing histidine kinase"/>
    <property type="match status" value="1"/>
</dbReference>
<name>A0A2T1GF85_9CYAN</name>
<dbReference type="InterPro" id="IPR035965">
    <property type="entry name" value="PAS-like_dom_sf"/>
</dbReference>
<dbReference type="Pfam" id="PF02518">
    <property type="entry name" value="HATPase_c"/>
    <property type="match status" value="1"/>
</dbReference>
<dbReference type="PANTHER" id="PTHR43304">
    <property type="entry name" value="PHYTOCHROME-LIKE PROTEIN CPH1"/>
    <property type="match status" value="1"/>
</dbReference>
<evidence type="ECO:0000256" key="3">
    <source>
        <dbReference type="ARBA" id="ARBA00022553"/>
    </source>
</evidence>
<dbReference type="SMART" id="SM00388">
    <property type="entry name" value="HisKA"/>
    <property type="match status" value="1"/>
</dbReference>
<keyword evidence="3" id="KW-0597">Phosphoprotein</keyword>
<dbReference type="SMART" id="SM00387">
    <property type="entry name" value="HATPase_c"/>
    <property type="match status" value="1"/>
</dbReference>
<keyword evidence="6" id="KW-0902">Two-component regulatory system</keyword>
<keyword evidence="10" id="KW-1185">Reference proteome</keyword>
<dbReference type="PRINTS" id="PR00344">
    <property type="entry name" value="BCTRLSENSOR"/>
</dbReference>
<evidence type="ECO:0000259" key="7">
    <source>
        <dbReference type="PROSITE" id="PS50109"/>
    </source>
</evidence>
<evidence type="ECO:0000256" key="1">
    <source>
        <dbReference type="ARBA" id="ARBA00000085"/>
    </source>
</evidence>
<evidence type="ECO:0000256" key="2">
    <source>
        <dbReference type="ARBA" id="ARBA00012438"/>
    </source>
</evidence>
<dbReference type="InterPro" id="IPR004358">
    <property type="entry name" value="Sig_transdc_His_kin-like_C"/>
</dbReference>
<dbReference type="Gene3D" id="1.10.287.130">
    <property type="match status" value="1"/>
</dbReference>
<dbReference type="InterPro" id="IPR036097">
    <property type="entry name" value="HisK_dim/P_sf"/>
</dbReference>
<dbReference type="Gene3D" id="3.30.565.10">
    <property type="entry name" value="Histidine kinase-like ATPase, C-terminal domain"/>
    <property type="match status" value="1"/>
</dbReference>
<evidence type="ECO:0000313" key="10">
    <source>
        <dbReference type="Proteomes" id="UP000238937"/>
    </source>
</evidence>
<accession>A0A2T1GF85</accession>
<feature type="domain" description="PAC" evidence="8">
    <location>
        <begin position="32"/>
        <end position="84"/>
    </location>
</feature>
<dbReference type="Pfam" id="PF08447">
    <property type="entry name" value="PAS_3"/>
    <property type="match status" value="1"/>
</dbReference>
<organism evidence="9 10">
    <name type="scientific">Chamaesiphon polymorphus CCALA 037</name>
    <dbReference type="NCBI Taxonomy" id="2107692"/>
    <lineage>
        <taxon>Bacteria</taxon>
        <taxon>Bacillati</taxon>
        <taxon>Cyanobacteriota</taxon>
        <taxon>Cyanophyceae</taxon>
        <taxon>Gomontiellales</taxon>
        <taxon>Chamaesiphonaceae</taxon>
        <taxon>Chamaesiphon</taxon>
    </lineage>
</organism>
<keyword evidence="5 9" id="KW-0418">Kinase</keyword>
<dbReference type="NCBIfam" id="TIGR00229">
    <property type="entry name" value="sensory_box"/>
    <property type="match status" value="1"/>
</dbReference>
<dbReference type="SUPFAM" id="SSF55874">
    <property type="entry name" value="ATPase domain of HSP90 chaperone/DNA topoisomerase II/histidine kinase"/>
    <property type="match status" value="1"/>
</dbReference>
<evidence type="ECO:0000256" key="4">
    <source>
        <dbReference type="ARBA" id="ARBA00022679"/>
    </source>
</evidence>
<dbReference type="Proteomes" id="UP000238937">
    <property type="component" value="Unassembled WGS sequence"/>
</dbReference>
<evidence type="ECO:0000313" key="9">
    <source>
        <dbReference type="EMBL" id="PSB56243.1"/>
    </source>
</evidence>
<dbReference type="InterPro" id="IPR003661">
    <property type="entry name" value="HisK_dim/P_dom"/>
</dbReference>
<dbReference type="EMBL" id="PVWO01000137">
    <property type="protein sequence ID" value="PSB56243.1"/>
    <property type="molecule type" value="Genomic_DNA"/>
</dbReference>
<keyword evidence="4" id="KW-0808">Transferase</keyword>
<dbReference type="SMART" id="SM00086">
    <property type="entry name" value="PAC"/>
    <property type="match status" value="1"/>
</dbReference>
<dbReference type="PROSITE" id="PS50109">
    <property type="entry name" value="HIS_KIN"/>
    <property type="match status" value="1"/>
</dbReference>
<dbReference type="SUPFAM" id="SSF55785">
    <property type="entry name" value="PYP-like sensor domain (PAS domain)"/>
    <property type="match status" value="1"/>
</dbReference>
<dbReference type="CDD" id="cd00130">
    <property type="entry name" value="PAS"/>
    <property type="match status" value="1"/>
</dbReference>
<dbReference type="EC" id="2.7.13.3" evidence="2"/>
<protein>
    <recommendedName>
        <fullName evidence="2">histidine kinase</fullName>
        <ecNumber evidence="2">2.7.13.3</ecNumber>
    </recommendedName>
</protein>
<evidence type="ECO:0000259" key="8">
    <source>
        <dbReference type="PROSITE" id="PS50113"/>
    </source>
</evidence>
<evidence type="ECO:0000256" key="6">
    <source>
        <dbReference type="ARBA" id="ARBA00023012"/>
    </source>
</evidence>
<dbReference type="InterPro" id="IPR005467">
    <property type="entry name" value="His_kinase_dom"/>
</dbReference>
<comment type="catalytic activity">
    <reaction evidence="1">
        <text>ATP + protein L-histidine = ADP + protein N-phospho-L-histidine.</text>
        <dbReference type="EC" id="2.7.13.3"/>
    </reaction>
</comment>
<dbReference type="AlphaFoldDB" id="A0A2T1GF85"/>
<dbReference type="PROSITE" id="PS50113">
    <property type="entry name" value="PAC"/>
    <property type="match status" value="1"/>
</dbReference>
<feature type="domain" description="Histidine kinase" evidence="7">
    <location>
        <begin position="95"/>
        <end position="306"/>
    </location>
</feature>
<dbReference type="InterPro" id="IPR052162">
    <property type="entry name" value="Sensor_kinase/Photoreceptor"/>
</dbReference>
<comment type="caution">
    <text evidence="9">The sequence shown here is derived from an EMBL/GenBank/DDBJ whole genome shotgun (WGS) entry which is preliminary data.</text>
</comment>
<dbReference type="InterPro" id="IPR000014">
    <property type="entry name" value="PAS"/>
</dbReference>
<gene>
    <name evidence="9" type="ORF">C7B77_12510</name>
</gene>
<dbReference type="OrthoDB" id="9808408at2"/>